<organism evidence="5 6">
    <name type="scientific">Heterostelium pallidum (strain ATCC 26659 / Pp 5 / PN500)</name>
    <name type="common">Cellular slime mold</name>
    <name type="synonym">Polysphondylium pallidum</name>
    <dbReference type="NCBI Taxonomy" id="670386"/>
    <lineage>
        <taxon>Eukaryota</taxon>
        <taxon>Amoebozoa</taxon>
        <taxon>Evosea</taxon>
        <taxon>Eumycetozoa</taxon>
        <taxon>Dictyostelia</taxon>
        <taxon>Acytosteliales</taxon>
        <taxon>Acytosteliaceae</taxon>
        <taxon>Heterostelium</taxon>
    </lineage>
</organism>
<keyword evidence="3" id="KW-1015">Disulfide bond</keyword>
<feature type="compositionally biased region" description="Basic and acidic residues" evidence="4">
    <location>
        <begin position="1"/>
        <end position="11"/>
    </location>
</feature>
<dbReference type="GeneID" id="31356666"/>
<dbReference type="OMA" id="KECWNAR"/>
<evidence type="ECO:0000256" key="4">
    <source>
        <dbReference type="SAM" id="MobiDB-lite"/>
    </source>
</evidence>
<evidence type="ECO:0000256" key="2">
    <source>
        <dbReference type="ARBA" id="ARBA00023128"/>
    </source>
</evidence>
<evidence type="ECO:0000313" key="6">
    <source>
        <dbReference type="Proteomes" id="UP000001396"/>
    </source>
</evidence>
<dbReference type="InterPro" id="IPR042289">
    <property type="entry name" value="COA6"/>
</dbReference>
<dbReference type="RefSeq" id="XP_020438010.1">
    <property type="nucleotide sequence ID" value="XM_020572152.1"/>
</dbReference>
<comment type="subcellular location">
    <subcellularLocation>
        <location evidence="1">Mitochondrion</location>
    </subcellularLocation>
</comment>
<accession>D3AY77</accession>
<dbReference type="PROSITE" id="PS51808">
    <property type="entry name" value="CHCH"/>
    <property type="match status" value="1"/>
</dbReference>
<dbReference type="InterPro" id="IPR048280">
    <property type="entry name" value="COX6B-like"/>
</dbReference>
<sequence>MNERSRRREEEMSQQQQQQQQRATGGVPVDLSAMTPEERTKYSLLRAPDYHGTDDKVLSTSRSQCWSARDKYFACLDANNENQSICKQFYDEFSSSCLSSWKEYFIKKRLIEKQKSEMLDSSTKQ</sequence>
<reference evidence="5 6" key="1">
    <citation type="journal article" date="2011" name="Genome Res.">
        <title>Phylogeny-wide analysis of social amoeba genomes highlights ancient origins for complex intercellular communication.</title>
        <authorList>
            <person name="Heidel A.J."/>
            <person name="Lawal H.M."/>
            <person name="Felder M."/>
            <person name="Schilde C."/>
            <person name="Helps N.R."/>
            <person name="Tunggal B."/>
            <person name="Rivero F."/>
            <person name="John U."/>
            <person name="Schleicher M."/>
            <person name="Eichinger L."/>
            <person name="Platzer M."/>
            <person name="Noegel A.A."/>
            <person name="Schaap P."/>
            <person name="Gloeckner G."/>
        </authorList>
    </citation>
    <scope>NUCLEOTIDE SEQUENCE [LARGE SCALE GENOMIC DNA]</scope>
    <source>
        <strain evidence="6">ATCC 26659 / Pp 5 / PN500</strain>
    </source>
</reference>
<dbReference type="PANTHER" id="PTHR46690:SF1">
    <property type="entry name" value="CYTOCHROME C OXIDASE ASSEMBLY FACTOR 6 HOMOLOG"/>
    <property type="match status" value="1"/>
</dbReference>
<dbReference type="EMBL" id="ADBJ01000004">
    <property type="protein sequence ID" value="EFA85904.1"/>
    <property type="molecule type" value="Genomic_DNA"/>
</dbReference>
<evidence type="ECO:0000256" key="1">
    <source>
        <dbReference type="ARBA" id="ARBA00004173"/>
    </source>
</evidence>
<keyword evidence="6" id="KW-1185">Reference proteome</keyword>
<keyword evidence="2" id="KW-0496">Mitochondrion</keyword>
<dbReference type="Proteomes" id="UP000001396">
    <property type="component" value="Unassembled WGS sequence"/>
</dbReference>
<dbReference type="GO" id="GO:0005739">
    <property type="term" value="C:mitochondrion"/>
    <property type="evidence" value="ECO:0007669"/>
    <property type="project" value="UniProtKB-SubCell"/>
</dbReference>
<evidence type="ECO:0000256" key="3">
    <source>
        <dbReference type="ARBA" id="ARBA00023157"/>
    </source>
</evidence>
<protein>
    <submittedName>
        <fullName evidence="5">Cytochrome c oxidase subunit VIb</fullName>
    </submittedName>
</protein>
<dbReference type="GO" id="GO:0008535">
    <property type="term" value="P:respiratory chain complex IV assembly"/>
    <property type="evidence" value="ECO:0007669"/>
    <property type="project" value="InterPro"/>
</dbReference>
<dbReference type="InParanoid" id="D3AY77"/>
<gene>
    <name evidence="5" type="ORF">PPL_01136</name>
</gene>
<dbReference type="AlphaFoldDB" id="D3AY77"/>
<dbReference type="GO" id="GO:0042775">
    <property type="term" value="P:mitochondrial ATP synthesis coupled electron transport"/>
    <property type="evidence" value="ECO:0007669"/>
    <property type="project" value="TreeGrafter"/>
</dbReference>
<dbReference type="FunCoup" id="D3AY77">
    <property type="interactions" value="40"/>
</dbReference>
<evidence type="ECO:0000313" key="5">
    <source>
        <dbReference type="EMBL" id="EFA85904.1"/>
    </source>
</evidence>
<dbReference type="Pfam" id="PF02297">
    <property type="entry name" value="COX6B"/>
    <property type="match status" value="1"/>
</dbReference>
<dbReference type="InterPro" id="IPR036549">
    <property type="entry name" value="CX6/COA6-like_sf"/>
</dbReference>
<dbReference type="Gene3D" id="1.10.10.140">
    <property type="entry name" value="Cytochrome c oxidase, subunit VIb"/>
    <property type="match status" value="1"/>
</dbReference>
<name>D3AY77_HETP5</name>
<proteinExistence type="predicted"/>
<dbReference type="PANTHER" id="PTHR46690">
    <property type="entry name" value="CYTOCHROME C OXIDASE ASSEMBLY FACTOR 6 HOMOLOG"/>
    <property type="match status" value="1"/>
</dbReference>
<comment type="caution">
    <text evidence="5">The sequence shown here is derived from an EMBL/GenBank/DDBJ whole genome shotgun (WGS) entry which is preliminary data.</text>
</comment>
<feature type="region of interest" description="Disordered" evidence="4">
    <location>
        <begin position="1"/>
        <end position="38"/>
    </location>
</feature>
<dbReference type="SUPFAM" id="SSF47694">
    <property type="entry name" value="Cytochrome c oxidase subunit h"/>
    <property type="match status" value="1"/>
</dbReference>
<dbReference type="STRING" id="670386.D3AY77"/>
<feature type="compositionally biased region" description="Low complexity" evidence="4">
    <location>
        <begin position="13"/>
        <end position="22"/>
    </location>
</feature>